<gene>
    <name evidence="5" type="ORF">OZSIB_0230</name>
</gene>
<dbReference type="InterPro" id="IPR050595">
    <property type="entry name" value="Bact_response_regulator"/>
</dbReference>
<proteinExistence type="predicted"/>
<dbReference type="Pfam" id="PF13581">
    <property type="entry name" value="HATPase_c_2"/>
    <property type="match status" value="1"/>
</dbReference>
<dbReference type="SMART" id="SM00448">
    <property type="entry name" value="REC"/>
    <property type="match status" value="1"/>
</dbReference>
<dbReference type="Pfam" id="PF00072">
    <property type="entry name" value="Response_reg"/>
    <property type="match status" value="1"/>
</dbReference>
<dbReference type="AlphaFoldDB" id="A0A367ZNM7"/>
<keyword evidence="1 2" id="KW-0597">Phosphoprotein</keyword>
<dbReference type="InterPro" id="IPR011006">
    <property type="entry name" value="CheY-like_superfamily"/>
</dbReference>
<dbReference type="PANTHER" id="PTHR44591">
    <property type="entry name" value="STRESS RESPONSE REGULATOR PROTEIN 1"/>
    <property type="match status" value="1"/>
</dbReference>
<feature type="region of interest" description="Disordered" evidence="3">
    <location>
        <begin position="294"/>
        <end position="320"/>
    </location>
</feature>
<name>A0A367ZNM7_9BACT</name>
<dbReference type="Proteomes" id="UP000252355">
    <property type="component" value="Unassembled WGS sequence"/>
</dbReference>
<organism evidence="5 6">
    <name type="scientific">Candidatus Ozemobacter sibiricus</name>
    <dbReference type="NCBI Taxonomy" id="2268124"/>
    <lineage>
        <taxon>Bacteria</taxon>
        <taxon>Candidatus Ozemobacteria</taxon>
        <taxon>Candidatus Ozemobacterales</taxon>
        <taxon>Candidatus Ozemobacteraceae</taxon>
        <taxon>Candidatus Ozemobacter</taxon>
    </lineage>
</organism>
<evidence type="ECO:0000256" key="2">
    <source>
        <dbReference type="PROSITE-ProRule" id="PRU00169"/>
    </source>
</evidence>
<dbReference type="Gene3D" id="3.40.50.2300">
    <property type="match status" value="1"/>
</dbReference>
<accession>A0A367ZNM7</accession>
<evidence type="ECO:0000313" key="5">
    <source>
        <dbReference type="EMBL" id="RCK79359.1"/>
    </source>
</evidence>
<sequence length="320" mass="35457">MKILVVDDEPSLREFLAESIRSQGYEVLAACDGCEALELFEAQNPELVFSDIRMPRMDGLDFLSAIRDRNRETIVVLVTGLGNEEFALEALRRGANDFLRKPFTQQALFPLVEKYAGIIATRSRLQETLNFIVRRSFVMSLDNHMERVPIVVQRLMLETGEAIPADQRLGVRIGLVELIANAIEHGNLEITYEEKMAAMNASLDGIQNLHQQRLAQPHLAARRVTIDFTMDSEACTWTITDEGSGFDWTLLPSPLDPENLEHPNGRGIFLARLHFDSVDFLGAGNQVRVRKLLPRPPAASDGKPASSSASPAASTPAPAP</sequence>
<dbReference type="SUPFAM" id="SSF55874">
    <property type="entry name" value="ATPase domain of HSP90 chaperone/DNA topoisomerase II/histidine kinase"/>
    <property type="match status" value="1"/>
</dbReference>
<dbReference type="SUPFAM" id="SSF52172">
    <property type="entry name" value="CheY-like"/>
    <property type="match status" value="1"/>
</dbReference>
<feature type="modified residue" description="4-aspartylphosphate" evidence="2">
    <location>
        <position position="51"/>
    </location>
</feature>
<reference evidence="5 6" key="1">
    <citation type="submission" date="2018-05" db="EMBL/GenBank/DDBJ databases">
        <title>A metagenomic window into the 2 km-deep terrestrial subsurface aquifer revealed taxonomically and functionally diverse microbial community comprising novel uncultured bacterial lineages.</title>
        <authorList>
            <person name="Kadnikov V.V."/>
            <person name="Mardanov A.V."/>
            <person name="Beletsky A.V."/>
            <person name="Banks D."/>
            <person name="Pimenov N.V."/>
            <person name="Frank Y.A."/>
            <person name="Karnachuk O.V."/>
            <person name="Ravin N.V."/>
        </authorList>
    </citation>
    <scope>NUCLEOTIDE SEQUENCE [LARGE SCALE GENOMIC DNA]</scope>
    <source>
        <strain evidence="5">BY5</strain>
    </source>
</reference>
<evidence type="ECO:0000256" key="3">
    <source>
        <dbReference type="SAM" id="MobiDB-lite"/>
    </source>
</evidence>
<dbReference type="GO" id="GO:0000160">
    <property type="term" value="P:phosphorelay signal transduction system"/>
    <property type="evidence" value="ECO:0007669"/>
    <property type="project" value="InterPro"/>
</dbReference>
<feature type="domain" description="Response regulatory" evidence="4">
    <location>
        <begin position="2"/>
        <end position="116"/>
    </location>
</feature>
<dbReference type="EMBL" id="QOQW01000014">
    <property type="protein sequence ID" value="RCK79359.1"/>
    <property type="molecule type" value="Genomic_DNA"/>
</dbReference>
<dbReference type="InterPro" id="IPR036890">
    <property type="entry name" value="HATPase_C_sf"/>
</dbReference>
<evidence type="ECO:0000313" key="6">
    <source>
        <dbReference type="Proteomes" id="UP000252355"/>
    </source>
</evidence>
<feature type="compositionally biased region" description="Low complexity" evidence="3">
    <location>
        <begin position="298"/>
        <end position="320"/>
    </location>
</feature>
<evidence type="ECO:0000256" key="1">
    <source>
        <dbReference type="ARBA" id="ARBA00022553"/>
    </source>
</evidence>
<dbReference type="InterPro" id="IPR003594">
    <property type="entry name" value="HATPase_dom"/>
</dbReference>
<dbReference type="CDD" id="cd16936">
    <property type="entry name" value="HATPase_RsbW-like"/>
    <property type="match status" value="1"/>
</dbReference>
<dbReference type="Gene3D" id="3.30.565.10">
    <property type="entry name" value="Histidine kinase-like ATPase, C-terminal domain"/>
    <property type="match status" value="1"/>
</dbReference>
<dbReference type="PANTHER" id="PTHR44591:SF3">
    <property type="entry name" value="RESPONSE REGULATORY DOMAIN-CONTAINING PROTEIN"/>
    <property type="match status" value="1"/>
</dbReference>
<protein>
    <submittedName>
        <fullName evidence="5">C4-dicarboxylate transport transcriptional regulatory protein</fullName>
    </submittedName>
</protein>
<comment type="caution">
    <text evidence="5">The sequence shown here is derived from an EMBL/GenBank/DDBJ whole genome shotgun (WGS) entry which is preliminary data.</text>
</comment>
<dbReference type="PROSITE" id="PS50110">
    <property type="entry name" value="RESPONSE_REGULATORY"/>
    <property type="match status" value="1"/>
</dbReference>
<evidence type="ECO:0000259" key="4">
    <source>
        <dbReference type="PROSITE" id="PS50110"/>
    </source>
</evidence>
<dbReference type="InterPro" id="IPR001789">
    <property type="entry name" value="Sig_transdc_resp-reg_receiver"/>
</dbReference>